<dbReference type="GeneID" id="106115296"/>
<evidence type="ECO:0000259" key="9">
    <source>
        <dbReference type="PROSITE" id="PS50071"/>
    </source>
</evidence>
<evidence type="ECO:0000256" key="4">
    <source>
        <dbReference type="ARBA" id="ARBA00023155"/>
    </source>
</evidence>
<feature type="region of interest" description="Disordered" evidence="8">
    <location>
        <begin position="309"/>
        <end position="335"/>
    </location>
</feature>
<evidence type="ECO:0000256" key="1">
    <source>
        <dbReference type="ARBA" id="ARBA00004123"/>
    </source>
</evidence>
<dbReference type="InterPro" id="IPR017970">
    <property type="entry name" value="Homeobox_CS"/>
</dbReference>
<feature type="compositionally biased region" description="Polar residues" evidence="8">
    <location>
        <begin position="315"/>
        <end position="329"/>
    </location>
</feature>
<dbReference type="InterPro" id="IPR046327">
    <property type="entry name" value="HXA1/B1/D1"/>
</dbReference>
<dbReference type="AlphaFoldDB" id="A0AAJ6Z2G1"/>
<dbReference type="PROSITE" id="PS00027">
    <property type="entry name" value="HOMEOBOX_1"/>
    <property type="match status" value="1"/>
</dbReference>
<evidence type="ECO:0000256" key="5">
    <source>
        <dbReference type="ARBA" id="ARBA00023242"/>
    </source>
</evidence>
<dbReference type="PROSITE" id="PS50071">
    <property type="entry name" value="HOMEOBOX_2"/>
    <property type="match status" value="1"/>
</dbReference>
<feature type="region of interest" description="Disordered" evidence="8">
    <location>
        <begin position="201"/>
        <end position="220"/>
    </location>
</feature>
<dbReference type="Proteomes" id="UP000694872">
    <property type="component" value="Unplaced"/>
</dbReference>
<dbReference type="Gene3D" id="1.10.10.60">
    <property type="entry name" value="Homeodomain-like"/>
    <property type="match status" value="1"/>
</dbReference>
<gene>
    <name evidence="10" type="primary">LOC106115296</name>
</gene>
<keyword evidence="2" id="KW-0217">Developmental protein</keyword>
<dbReference type="GO" id="GO:0000978">
    <property type="term" value="F:RNA polymerase II cis-regulatory region sequence-specific DNA binding"/>
    <property type="evidence" value="ECO:0007669"/>
    <property type="project" value="TreeGrafter"/>
</dbReference>
<evidence type="ECO:0000256" key="3">
    <source>
        <dbReference type="ARBA" id="ARBA00023125"/>
    </source>
</evidence>
<dbReference type="GO" id="GO:0000981">
    <property type="term" value="F:DNA-binding transcription factor activity, RNA polymerase II-specific"/>
    <property type="evidence" value="ECO:0007669"/>
    <property type="project" value="InterPro"/>
</dbReference>
<evidence type="ECO:0000256" key="6">
    <source>
        <dbReference type="PROSITE-ProRule" id="PRU00108"/>
    </source>
</evidence>
<dbReference type="CDD" id="cd00086">
    <property type="entry name" value="homeodomain"/>
    <property type="match status" value="1"/>
</dbReference>
<dbReference type="InterPro" id="IPR009057">
    <property type="entry name" value="Homeodomain-like_sf"/>
</dbReference>
<dbReference type="KEGG" id="pxu:106115296"/>
<protein>
    <submittedName>
        <fullName evidence="10">Homeobox protein Hox-A1-like</fullName>
    </submittedName>
</protein>
<organism evidence="10">
    <name type="scientific">Papilio xuthus</name>
    <name type="common">Asian swallowtail butterfly</name>
    <dbReference type="NCBI Taxonomy" id="66420"/>
    <lineage>
        <taxon>Eukaryota</taxon>
        <taxon>Metazoa</taxon>
        <taxon>Ecdysozoa</taxon>
        <taxon>Arthropoda</taxon>
        <taxon>Hexapoda</taxon>
        <taxon>Insecta</taxon>
        <taxon>Pterygota</taxon>
        <taxon>Neoptera</taxon>
        <taxon>Endopterygota</taxon>
        <taxon>Lepidoptera</taxon>
        <taxon>Glossata</taxon>
        <taxon>Ditrysia</taxon>
        <taxon>Papilionoidea</taxon>
        <taxon>Papilionidae</taxon>
        <taxon>Papilioninae</taxon>
        <taxon>Papilio</taxon>
    </lineage>
</organism>
<dbReference type="InterPro" id="IPR020479">
    <property type="entry name" value="HD_metazoa"/>
</dbReference>
<feature type="domain" description="Homeobox" evidence="9">
    <location>
        <begin position="241"/>
        <end position="301"/>
    </location>
</feature>
<comment type="subcellular location">
    <subcellularLocation>
        <location evidence="1 6 7">Nucleus</location>
    </subcellularLocation>
</comment>
<keyword evidence="5 6" id="KW-0539">Nucleus</keyword>
<dbReference type="PANTHER" id="PTHR45946:SF4">
    <property type="entry name" value="HOMEOBOX PROTEIN ROUGH-RELATED"/>
    <property type="match status" value="1"/>
</dbReference>
<dbReference type="PANTHER" id="PTHR45946">
    <property type="entry name" value="HOMEOBOX PROTEIN ROUGH-RELATED"/>
    <property type="match status" value="1"/>
</dbReference>
<name>A0AAJ6Z2G1_PAPXU</name>
<dbReference type="GO" id="GO:0005634">
    <property type="term" value="C:nucleus"/>
    <property type="evidence" value="ECO:0007669"/>
    <property type="project" value="UniProtKB-SubCell"/>
</dbReference>
<dbReference type="InterPro" id="IPR001356">
    <property type="entry name" value="HD"/>
</dbReference>
<dbReference type="SMART" id="SM00389">
    <property type="entry name" value="HOX"/>
    <property type="match status" value="1"/>
</dbReference>
<feature type="DNA-binding region" description="Homeobox" evidence="6">
    <location>
        <begin position="243"/>
        <end position="302"/>
    </location>
</feature>
<dbReference type="Pfam" id="PF00046">
    <property type="entry name" value="Homeodomain"/>
    <property type="match status" value="1"/>
</dbReference>
<accession>A0AAJ6Z2G1</accession>
<keyword evidence="3 6" id="KW-0238">DNA-binding</keyword>
<evidence type="ECO:0000256" key="8">
    <source>
        <dbReference type="SAM" id="MobiDB-lite"/>
    </source>
</evidence>
<evidence type="ECO:0000256" key="2">
    <source>
        <dbReference type="ARBA" id="ARBA00022473"/>
    </source>
</evidence>
<evidence type="ECO:0000256" key="7">
    <source>
        <dbReference type="RuleBase" id="RU000682"/>
    </source>
</evidence>
<sequence>MMTMDVGMYGEQQGCGEYYPPPCQYDCHEGYYDQQQYYEPALAAPLDTPPVISTDAGLCYTNLDYGELQHAYPAPPHAPHAPHTPHTPHAPHTPHMPLAHREEHKLDGHYLESKYNMHFVEEGVQYSAHAGSPLPCGDFDPYQPKEEFLGLREGFPRDAELHALAPHTHAQHAQHSQHAQHAAHAVPTYKWMQVKRNVPKPTAPKLMIPPTEFTSQGVLGSPQDGMRTPTGGQMMANPLLSLNNTGRTNFTNKQLTELEKEFHFNKYLTRARRIEIASALQLNETQVKIWFQNRRMKQKKRIKEGLIVAPEAGPATTQPTAHNPLGSSENSRESS</sequence>
<dbReference type="FunFam" id="1.10.10.60:FF:000113">
    <property type="entry name" value="homeobox protein Hox-B1"/>
    <property type="match status" value="1"/>
</dbReference>
<dbReference type="PRINTS" id="PR00024">
    <property type="entry name" value="HOMEOBOX"/>
</dbReference>
<proteinExistence type="predicted"/>
<keyword evidence="4 6" id="KW-0371">Homeobox</keyword>
<dbReference type="RefSeq" id="XP_013164105.1">
    <property type="nucleotide sequence ID" value="XM_013308651.1"/>
</dbReference>
<feature type="region of interest" description="Disordered" evidence="8">
    <location>
        <begin position="70"/>
        <end position="96"/>
    </location>
</feature>
<reference evidence="10" key="1">
    <citation type="submission" date="2025-08" db="UniProtKB">
        <authorList>
            <consortium name="RefSeq"/>
        </authorList>
    </citation>
    <scope>IDENTIFICATION</scope>
</reference>
<dbReference type="SUPFAM" id="SSF46689">
    <property type="entry name" value="Homeodomain-like"/>
    <property type="match status" value="1"/>
</dbReference>
<evidence type="ECO:0000313" key="10">
    <source>
        <dbReference type="RefSeq" id="XP_013164105.1"/>
    </source>
</evidence>